<dbReference type="InterPro" id="IPR003477">
    <property type="entry name" value="PemK-like"/>
</dbReference>
<dbReference type="Pfam" id="PF02452">
    <property type="entry name" value="PemK_toxin"/>
    <property type="match status" value="1"/>
</dbReference>
<sequence length="119" mass="13511">MVRVRTPLQGDIILINLAPKKGHEQQGQRPFVCLSHKIISDTANIAVFAPISTTKREYPLYIKIPKEGGLKTTGKVLLDQLVTIDYNDRNCCYLETFPEAFTEELLMKVKVIFEKNSIC</sequence>
<organism evidence="3 4">
    <name type="scientific">Enterococcus rivorum</name>
    <dbReference type="NCBI Taxonomy" id="762845"/>
    <lineage>
        <taxon>Bacteria</taxon>
        <taxon>Bacillati</taxon>
        <taxon>Bacillota</taxon>
        <taxon>Bacilli</taxon>
        <taxon>Lactobacillales</taxon>
        <taxon>Enterococcaceae</taxon>
        <taxon>Enterococcus</taxon>
    </lineage>
</organism>
<dbReference type="OrthoDB" id="9808744at2"/>
<dbReference type="PANTHER" id="PTHR33988">
    <property type="entry name" value="ENDORIBONUCLEASE MAZF-RELATED"/>
    <property type="match status" value="1"/>
</dbReference>
<name>A0A1E5KZ16_9ENTE</name>
<dbReference type="InterPro" id="IPR011067">
    <property type="entry name" value="Plasmid_toxin/cell-grow_inhib"/>
</dbReference>
<dbReference type="AlphaFoldDB" id="A0A1E5KZ16"/>
<dbReference type="GO" id="GO:0004521">
    <property type="term" value="F:RNA endonuclease activity"/>
    <property type="evidence" value="ECO:0007669"/>
    <property type="project" value="TreeGrafter"/>
</dbReference>
<dbReference type="GO" id="GO:0003677">
    <property type="term" value="F:DNA binding"/>
    <property type="evidence" value="ECO:0007669"/>
    <property type="project" value="InterPro"/>
</dbReference>
<accession>A0A1E5KZ16</accession>
<dbReference type="Proteomes" id="UP000095256">
    <property type="component" value="Unassembled WGS sequence"/>
</dbReference>
<evidence type="ECO:0000256" key="1">
    <source>
        <dbReference type="ARBA" id="ARBA00007521"/>
    </source>
</evidence>
<gene>
    <name evidence="3" type="ORF">BCR26_02010</name>
</gene>
<reference evidence="3 4" key="1">
    <citation type="submission" date="2016-09" db="EMBL/GenBank/DDBJ databases">
        <authorList>
            <person name="Capua I."/>
            <person name="De Benedictis P."/>
            <person name="Joannis T."/>
            <person name="Lombin L.H."/>
            <person name="Cattoli G."/>
        </authorList>
    </citation>
    <scope>NUCLEOTIDE SEQUENCE [LARGE SCALE GENOMIC DNA]</scope>
    <source>
        <strain evidence="3 4">LMG 25899</strain>
    </source>
</reference>
<dbReference type="RefSeq" id="WP_069698023.1">
    <property type="nucleotide sequence ID" value="NZ_JAGGMA010000002.1"/>
</dbReference>
<protein>
    <submittedName>
        <fullName evidence="3">Growth inhibitor PemK</fullName>
    </submittedName>
</protein>
<comment type="caution">
    <text evidence="3">The sequence shown here is derived from an EMBL/GenBank/DDBJ whole genome shotgun (WGS) entry which is preliminary data.</text>
</comment>
<keyword evidence="2" id="KW-1277">Toxin-antitoxin system</keyword>
<dbReference type="GO" id="GO:0006402">
    <property type="term" value="P:mRNA catabolic process"/>
    <property type="evidence" value="ECO:0007669"/>
    <property type="project" value="TreeGrafter"/>
</dbReference>
<dbReference type="STRING" id="762845.BCR26_02010"/>
<evidence type="ECO:0000256" key="2">
    <source>
        <dbReference type="ARBA" id="ARBA00022649"/>
    </source>
</evidence>
<comment type="similarity">
    <text evidence="1">Belongs to the PemK/MazF family.</text>
</comment>
<evidence type="ECO:0000313" key="4">
    <source>
        <dbReference type="Proteomes" id="UP000095256"/>
    </source>
</evidence>
<dbReference type="EMBL" id="MIEK01000012">
    <property type="protein sequence ID" value="OEH83068.1"/>
    <property type="molecule type" value="Genomic_DNA"/>
</dbReference>
<keyword evidence="4" id="KW-1185">Reference proteome</keyword>
<evidence type="ECO:0000313" key="3">
    <source>
        <dbReference type="EMBL" id="OEH83068.1"/>
    </source>
</evidence>
<dbReference type="GO" id="GO:0016075">
    <property type="term" value="P:rRNA catabolic process"/>
    <property type="evidence" value="ECO:0007669"/>
    <property type="project" value="TreeGrafter"/>
</dbReference>
<dbReference type="PANTHER" id="PTHR33988:SF3">
    <property type="entry name" value="ENDORIBONUCLEASE TOXIN CHPB-RELATED"/>
    <property type="match status" value="1"/>
</dbReference>
<proteinExistence type="inferred from homology"/>
<dbReference type="Gene3D" id="2.30.30.110">
    <property type="match status" value="1"/>
</dbReference>
<dbReference type="SUPFAM" id="SSF50118">
    <property type="entry name" value="Cell growth inhibitor/plasmid maintenance toxic component"/>
    <property type="match status" value="1"/>
</dbReference>